<feature type="signal peptide" evidence="2">
    <location>
        <begin position="1"/>
        <end position="16"/>
    </location>
</feature>
<feature type="transmembrane region" description="Helical" evidence="1">
    <location>
        <begin position="200"/>
        <end position="218"/>
    </location>
</feature>
<feature type="chain" id="PRO_5040274362" evidence="2">
    <location>
        <begin position="17"/>
        <end position="413"/>
    </location>
</feature>
<keyword evidence="4" id="KW-1185">Reference proteome</keyword>
<evidence type="ECO:0000256" key="2">
    <source>
        <dbReference type="SAM" id="SignalP"/>
    </source>
</evidence>
<dbReference type="AlphaFoldDB" id="A0A9P8C9Z6"/>
<evidence type="ECO:0000313" key="3">
    <source>
        <dbReference type="EMBL" id="KAG9238995.1"/>
    </source>
</evidence>
<reference evidence="3" key="1">
    <citation type="journal article" date="2021" name="IMA Fungus">
        <title>Genomic characterization of three marine fungi, including Emericellopsis atlantica sp. nov. with signatures of a generalist lifestyle and marine biomass degradation.</title>
        <authorList>
            <person name="Hagestad O.C."/>
            <person name="Hou L."/>
            <person name="Andersen J.H."/>
            <person name="Hansen E.H."/>
            <person name="Altermark B."/>
            <person name="Li C."/>
            <person name="Kuhnert E."/>
            <person name="Cox R.J."/>
            <person name="Crous P.W."/>
            <person name="Spatafora J.W."/>
            <person name="Lail K."/>
            <person name="Amirebrahimi M."/>
            <person name="Lipzen A."/>
            <person name="Pangilinan J."/>
            <person name="Andreopoulos W."/>
            <person name="Hayes R.D."/>
            <person name="Ng V."/>
            <person name="Grigoriev I.V."/>
            <person name="Jackson S.A."/>
            <person name="Sutton T.D.S."/>
            <person name="Dobson A.D.W."/>
            <person name="Rama T."/>
        </authorList>
    </citation>
    <scope>NUCLEOTIDE SEQUENCE</scope>
    <source>
        <strain evidence="3">TRa018bII</strain>
    </source>
</reference>
<evidence type="ECO:0000256" key="1">
    <source>
        <dbReference type="SAM" id="Phobius"/>
    </source>
</evidence>
<proteinExistence type="predicted"/>
<sequence length="413" mass="46153">MLPIFGLIIYANLVQGYTTFSPKCSTPNSTVNYVSGPNTRGTLDILWSCLFTIVACTWTVLHLNVPEQRNGRDPGKIGDLKWKIRGFWSTFKWMLGTALAPEILIAKNVADLHDASKSCAEMEQFSNQNGEVWTKTHALFANMGGFVIVSHQKDGKSLPGQEVTHHLRAHHIYSLRADGTLPKLPEVTAEQIWDKSKSDAFVRVIAIFQILWICAQAILRASQGLASSQLEVAVLAFACIAMVLYFLNWEKPQGVKSAIILLSYDEQLPDHIHRLLEREGDQGINRPISNIMSGEPSRALDTWLFLLSSTAFGGIHLIAWNFVFPTSIEQTLWRVTSIYLTVSFPLSWGGGWALSEIPDNSLYDWIFVLIFGVPPVLYGLGRMFIIVEMFRCLLFLPPEAYIATMAANIPHVG</sequence>
<keyword evidence="1" id="KW-0812">Transmembrane</keyword>
<gene>
    <name evidence="3" type="ORF">BJ875DRAFT_276092</name>
</gene>
<dbReference type="PANTHER" id="PTHR35043">
    <property type="entry name" value="TRANSCRIPTION FACTOR DOMAIN-CONTAINING PROTEIN"/>
    <property type="match status" value="1"/>
</dbReference>
<feature type="transmembrane region" description="Helical" evidence="1">
    <location>
        <begin position="362"/>
        <end position="381"/>
    </location>
</feature>
<protein>
    <submittedName>
        <fullName evidence="3">Uncharacterized protein</fullName>
    </submittedName>
</protein>
<keyword evidence="1" id="KW-0472">Membrane</keyword>
<dbReference type="OrthoDB" id="3061561at2759"/>
<dbReference type="PANTHER" id="PTHR35043:SF7">
    <property type="entry name" value="TRANSCRIPTION FACTOR DOMAIN-CONTAINING PROTEIN"/>
    <property type="match status" value="1"/>
</dbReference>
<organism evidence="3 4">
    <name type="scientific">Amylocarpus encephaloides</name>
    <dbReference type="NCBI Taxonomy" id="45428"/>
    <lineage>
        <taxon>Eukaryota</taxon>
        <taxon>Fungi</taxon>
        <taxon>Dikarya</taxon>
        <taxon>Ascomycota</taxon>
        <taxon>Pezizomycotina</taxon>
        <taxon>Leotiomycetes</taxon>
        <taxon>Helotiales</taxon>
        <taxon>Helotiales incertae sedis</taxon>
        <taxon>Amylocarpus</taxon>
    </lineage>
</organism>
<feature type="transmembrane region" description="Helical" evidence="1">
    <location>
        <begin position="303"/>
        <end position="324"/>
    </location>
</feature>
<feature type="transmembrane region" description="Helical" evidence="1">
    <location>
        <begin position="331"/>
        <end position="350"/>
    </location>
</feature>
<feature type="transmembrane region" description="Helical" evidence="1">
    <location>
        <begin position="230"/>
        <end position="247"/>
    </location>
</feature>
<evidence type="ECO:0000313" key="4">
    <source>
        <dbReference type="Proteomes" id="UP000824998"/>
    </source>
</evidence>
<comment type="caution">
    <text evidence="3">The sequence shown here is derived from an EMBL/GenBank/DDBJ whole genome shotgun (WGS) entry which is preliminary data.</text>
</comment>
<name>A0A9P8C9Z6_9HELO</name>
<dbReference type="EMBL" id="MU251363">
    <property type="protein sequence ID" value="KAG9238995.1"/>
    <property type="molecule type" value="Genomic_DNA"/>
</dbReference>
<dbReference type="Proteomes" id="UP000824998">
    <property type="component" value="Unassembled WGS sequence"/>
</dbReference>
<keyword evidence="1" id="KW-1133">Transmembrane helix</keyword>
<keyword evidence="2" id="KW-0732">Signal</keyword>
<accession>A0A9P8C9Z6</accession>